<dbReference type="Proteomes" id="UP000054248">
    <property type="component" value="Unassembled WGS sequence"/>
</dbReference>
<evidence type="ECO:0000256" key="1">
    <source>
        <dbReference type="SAM" id="MobiDB-lite"/>
    </source>
</evidence>
<feature type="region of interest" description="Disordered" evidence="1">
    <location>
        <begin position="109"/>
        <end position="238"/>
    </location>
</feature>
<keyword evidence="2" id="KW-0812">Transmembrane</keyword>
<proteinExistence type="predicted"/>
<feature type="compositionally biased region" description="Polar residues" evidence="1">
    <location>
        <begin position="116"/>
        <end position="125"/>
    </location>
</feature>
<feature type="transmembrane region" description="Helical" evidence="2">
    <location>
        <begin position="32"/>
        <end position="54"/>
    </location>
</feature>
<feature type="compositionally biased region" description="Pro residues" evidence="1">
    <location>
        <begin position="152"/>
        <end position="166"/>
    </location>
</feature>
<feature type="transmembrane region" description="Helical" evidence="2">
    <location>
        <begin position="75"/>
        <end position="99"/>
    </location>
</feature>
<reference evidence="4" key="2">
    <citation type="submission" date="2015-01" db="EMBL/GenBank/DDBJ databases">
        <title>Evolutionary Origins and Diversification of the Mycorrhizal Mutualists.</title>
        <authorList>
            <consortium name="DOE Joint Genome Institute"/>
            <consortium name="Mycorrhizal Genomics Consortium"/>
            <person name="Kohler A."/>
            <person name="Kuo A."/>
            <person name="Nagy L.G."/>
            <person name="Floudas D."/>
            <person name="Copeland A."/>
            <person name="Barry K.W."/>
            <person name="Cichocki N."/>
            <person name="Veneault-Fourrey C."/>
            <person name="LaButti K."/>
            <person name="Lindquist E.A."/>
            <person name="Lipzen A."/>
            <person name="Lundell T."/>
            <person name="Morin E."/>
            <person name="Murat C."/>
            <person name="Riley R."/>
            <person name="Ohm R."/>
            <person name="Sun H."/>
            <person name="Tunlid A."/>
            <person name="Henrissat B."/>
            <person name="Grigoriev I.V."/>
            <person name="Hibbett D.S."/>
            <person name="Martin F."/>
        </authorList>
    </citation>
    <scope>NUCLEOTIDE SEQUENCE [LARGE SCALE GENOMIC DNA]</scope>
    <source>
        <strain evidence="4">MUT 4182</strain>
    </source>
</reference>
<protein>
    <submittedName>
        <fullName evidence="3">Uncharacterized protein</fullName>
    </submittedName>
</protein>
<dbReference type="EMBL" id="KN822951">
    <property type="protein sequence ID" value="KIO33038.1"/>
    <property type="molecule type" value="Genomic_DNA"/>
</dbReference>
<gene>
    <name evidence="3" type="ORF">M407DRAFT_4247</name>
</gene>
<sequence>MSDIPVSQLSDEQLQKEYVRVKLTKRGNVSGMLVNGFLTPVMGITAAGFGVAAVRHHNNKKRMLELEEELRRRGIPIPVPGMIANVSAVCGGGMASVFLCPGTSFVLSDGQEASGRPNSPTNSDPCTIPTPAAAPPPQDFQNPEKDAEPNPIAIPNPYTIPTPIAAPPTQDFQNSEKSGELYPLADPDPGIFPTPATGSPTEGFQNSEKIKKQYFADNNADIQTTLPPYPGSFSHQNDRLSLESRVDEFNF</sequence>
<organism evidence="3 4">
    <name type="scientific">Tulasnella calospora MUT 4182</name>
    <dbReference type="NCBI Taxonomy" id="1051891"/>
    <lineage>
        <taxon>Eukaryota</taxon>
        <taxon>Fungi</taxon>
        <taxon>Dikarya</taxon>
        <taxon>Basidiomycota</taxon>
        <taxon>Agaricomycotina</taxon>
        <taxon>Agaricomycetes</taxon>
        <taxon>Cantharellales</taxon>
        <taxon>Tulasnellaceae</taxon>
        <taxon>Tulasnella</taxon>
    </lineage>
</organism>
<keyword evidence="2" id="KW-0472">Membrane</keyword>
<dbReference type="HOGENOM" id="CLU_1107780_0_0_1"/>
<dbReference type="AlphaFoldDB" id="A0A0C3LGF1"/>
<feature type="compositionally biased region" description="Polar residues" evidence="1">
    <location>
        <begin position="196"/>
        <end position="207"/>
    </location>
</feature>
<keyword evidence="2" id="KW-1133">Transmembrane helix</keyword>
<name>A0A0C3LGF1_9AGAM</name>
<reference evidence="3 4" key="1">
    <citation type="submission" date="2014-04" db="EMBL/GenBank/DDBJ databases">
        <authorList>
            <consortium name="DOE Joint Genome Institute"/>
            <person name="Kuo A."/>
            <person name="Girlanda M."/>
            <person name="Perotto S."/>
            <person name="Kohler A."/>
            <person name="Nagy L.G."/>
            <person name="Floudas D."/>
            <person name="Copeland A."/>
            <person name="Barry K.W."/>
            <person name="Cichocki N."/>
            <person name="Veneault-Fourrey C."/>
            <person name="LaButti K."/>
            <person name="Lindquist E.A."/>
            <person name="Lipzen A."/>
            <person name="Lundell T."/>
            <person name="Morin E."/>
            <person name="Murat C."/>
            <person name="Sun H."/>
            <person name="Tunlid A."/>
            <person name="Henrissat B."/>
            <person name="Grigoriev I.V."/>
            <person name="Hibbett D.S."/>
            <person name="Martin F."/>
            <person name="Nordberg H.P."/>
            <person name="Cantor M.N."/>
            <person name="Hua S.X."/>
        </authorList>
    </citation>
    <scope>NUCLEOTIDE SEQUENCE [LARGE SCALE GENOMIC DNA]</scope>
    <source>
        <strain evidence="3 4">MUT 4182</strain>
    </source>
</reference>
<keyword evidence="4" id="KW-1185">Reference proteome</keyword>
<dbReference type="OrthoDB" id="3259149at2759"/>
<evidence type="ECO:0000313" key="3">
    <source>
        <dbReference type="EMBL" id="KIO33038.1"/>
    </source>
</evidence>
<accession>A0A0C3LGF1</accession>
<evidence type="ECO:0000256" key="2">
    <source>
        <dbReference type="SAM" id="Phobius"/>
    </source>
</evidence>
<evidence type="ECO:0000313" key="4">
    <source>
        <dbReference type="Proteomes" id="UP000054248"/>
    </source>
</evidence>